<gene>
    <name evidence="2" type="ORF">WH298_15005</name>
</gene>
<protein>
    <recommendedName>
        <fullName evidence="4">Type VI secretion protein</fullName>
    </recommendedName>
</protein>
<feature type="transmembrane region" description="Helical" evidence="1">
    <location>
        <begin position="21"/>
        <end position="40"/>
    </location>
</feature>
<dbReference type="EMBL" id="JBBGZW010000001">
    <property type="protein sequence ID" value="MEJ5046496.1"/>
    <property type="molecule type" value="Genomic_DNA"/>
</dbReference>
<name>A0ABU8PUR6_9GAMM</name>
<sequence length="378" mass="41530">MNQPPIYADYAAVQPVRWRRWWVTLPGLLFITAITTILLWPEGKPTRSPLFWFWALVLPLLCWLLAVALRWLIWLQNTDNSRTHHAETSLALDAWWHKRSQALPVETVLLVTPAGDDNAEHLALLSQPPDAPQPGINAEGYAVLRCPLVLNGTRDRSAMLAAYLANRLATHFRQAAETRLITHFCWLGDDVSLAAFHETLLAEGMILPEEILRLTSRTGTDTVIDLIAETHPALLLCAGSGEGEPADKQITGEAAFAWLCSPRGSALLHRSECWQPVPGETAAQAVSQLSRYAGLADVPDRVLAADVPEMEALLDGGWSALEHVLAPWLGNAGQITPFTLRSLALLSALNGQSCGWIAADRESRYITGVCVPRGNFTH</sequence>
<feature type="transmembrane region" description="Helical" evidence="1">
    <location>
        <begin position="52"/>
        <end position="73"/>
    </location>
</feature>
<dbReference type="RefSeq" id="WP_180823224.1">
    <property type="nucleotide sequence ID" value="NZ_JACAWY010000001.1"/>
</dbReference>
<keyword evidence="1" id="KW-0472">Membrane</keyword>
<keyword evidence="1" id="KW-1133">Transmembrane helix</keyword>
<comment type="caution">
    <text evidence="2">The sequence shown here is derived from an EMBL/GenBank/DDBJ whole genome shotgun (WGS) entry which is preliminary data.</text>
</comment>
<keyword evidence="1" id="KW-0812">Transmembrane</keyword>
<keyword evidence="3" id="KW-1185">Reference proteome</keyword>
<accession>A0ABU8PUR6</accession>
<reference evidence="2 3" key="1">
    <citation type="submission" date="2023-12" db="EMBL/GenBank/DDBJ databases">
        <title>Gut-associated functions are favored during microbiome assembly across C. elegans life.</title>
        <authorList>
            <person name="Zimmermann J."/>
        </authorList>
    </citation>
    <scope>NUCLEOTIDE SEQUENCE [LARGE SCALE GENOMIC DNA]</scope>
    <source>
        <strain evidence="2 3">BIGb0393</strain>
    </source>
</reference>
<evidence type="ECO:0000313" key="2">
    <source>
        <dbReference type="EMBL" id="MEJ5046496.1"/>
    </source>
</evidence>
<evidence type="ECO:0000256" key="1">
    <source>
        <dbReference type="SAM" id="Phobius"/>
    </source>
</evidence>
<evidence type="ECO:0008006" key="4">
    <source>
        <dbReference type="Google" id="ProtNLM"/>
    </source>
</evidence>
<organism evidence="2 3">
    <name type="scientific">Pantoea nemavictus</name>
    <dbReference type="NCBI Taxonomy" id="2726955"/>
    <lineage>
        <taxon>Bacteria</taxon>
        <taxon>Pseudomonadati</taxon>
        <taxon>Pseudomonadota</taxon>
        <taxon>Gammaproteobacteria</taxon>
        <taxon>Enterobacterales</taxon>
        <taxon>Erwiniaceae</taxon>
        <taxon>Pantoea</taxon>
    </lineage>
</organism>
<dbReference type="Proteomes" id="UP001362100">
    <property type="component" value="Unassembled WGS sequence"/>
</dbReference>
<evidence type="ECO:0000313" key="3">
    <source>
        <dbReference type="Proteomes" id="UP001362100"/>
    </source>
</evidence>
<proteinExistence type="predicted"/>